<keyword evidence="5" id="KW-1185">Reference proteome</keyword>
<dbReference type="InterPro" id="IPR036179">
    <property type="entry name" value="Ig-like_dom_sf"/>
</dbReference>
<feature type="region of interest" description="Disordered" evidence="1">
    <location>
        <begin position="685"/>
        <end position="726"/>
    </location>
</feature>
<keyword evidence="2" id="KW-0472">Membrane</keyword>
<dbReference type="SUPFAM" id="SSF48726">
    <property type="entry name" value="Immunoglobulin"/>
    <property type="match status" value="1"/>
</dbReference>
<dbReference type="EMBL" id="CP111016">
    <property type="protein sequence ID" value="WAR06514.1"/>
    <property type="molecule type" value="Genomic_DNA"/>
</dbReference>
<name>A0ABY7EDP2_MYAAR</name>
<dbReference type="InterPro" id="IPR013783">
    <property type="entry name" value="Ig-like_fold"/>
</dbReference>
<proteinExistence type="predicted"/>
<reference evidence="4" key="1">
    <citation type="submission" date="2022-11" db="EMBL/GenBank/DDBJ databases">
        <title>Centuries of genome instability and evolution in soft-shell clam transmissible cancer (bioRxiv).</title>
        <authorList>
            <person name="Hart S.F.M."/>
            <person name="Yonemitsu M.A."/>
            <person name="Giersch R.M."/>
            <person name="Beal B.F."/>
            <person name="Arriagada G."/>
            <person name="Davis B.W."/>
            <person name="Ostrander E.A."/>
            <person name="Goff S.P."/>
            <person name="Metzger M.J."/>
        </authorList>
    </citation>
    <scope>NUCLEOTIDE SEQUENCE</scope>
    <source>
        <strain evidence="4">MELC-2E11</strain>
        <tissue evidence="4">Siphon/mantle</tissue>
    </source>
</reference>
<keyword evidence="2" id="KW-1133">Transmembrane helix</keyword>
<feature type="transmembrane region" description="Helical" evidence="2">
    <location>
        <begin position="575"/>
        <end position="601"/>
    </location>
</feature>
<protein>
    <recommendedName>
        <fullName evidence="3">Ig-like domain-containing protein</fullName>
    </recommendedName>
</protein>
<keyword evidence="2" id="KW-0812">Transmembrane</keyword>
<accession>A0ABY7EDP2</accession>
<dbReference type="InterPro" id="IPR007110">
    <property type="entry name" value="Ig-like_dom"/>
</dbReference>
<dbReference type="Gene3D" id="2.60.40.10">
    <property type="entry name" value="Immunoglobulins"/>
    <property type="match status" value="1"/>
</dbReference>
<evidence type="ECO:0000313" key="4">
    <source>
        <dbReference type="EMBL" id="WAR06514.1"/>
    </source>
</evidence>
<dbReference type="PROSITE" id="PS50835">
    <property type="entry name" value="IG_LIKE"/>
    <property type="match status" value="1"/>
</dbReference>
<dbReference type="CDD" id="cd00096">
    <property type="entry name" value="Ig"/>
    <property type="match status" value="1"/>
</dbReference>
<gene>
    <name evidence="4" type="ORF">MAR_021883</name>
</gene>
<organism evidence="4 5">
    <name type="scientific">Mya arenaria</name>
    <name type="common">Soft-shell clam</name>
    <dbReference type="NCBI Taxonomy" id="6604"/>
    <lineage>
        <taxon>Eukaryota</taxon>
        <taxon>Metazoa</taxon>
        <taxon>Spiralia</taxon>
        <taxon>Lophotrochozoa</taxon>
        <taxon>Mollusca</taxon>
        <taxon>Bivalvia</taxon>
        <taxon>Autobranchia</taxon>
        <taxon>Heteroconchia</taxon>
        <taxon>Euheterodonta</taxon>
        <taxon>Imparidentia</taxon>
        <taxon>Neoheterodontei</taxon>
        <taxon>Myida</taxon>
        <taxon>Myoidea</taxon>
        <taxon>Myidae</taxon>
        <taxon>Mya</taxon>
    </lineage>
</organism>
<evidence type="ECO:0000256" key="2">
    <source>
        <dbReference type="SAM" id="Phobius"/>
    </source>
</evidence>
<evidence type="ECO:0000313" key="5">
    <source>
        <dbReference type="Proteomes" id="UP001164746"/>
    </source>
</evidence>
<dbReference type="Proteomes" id="UP001164746">
    <property type="component" value="Chromosome 5"/>
</dbReference>
<feature type="region of interest" description="Disordered" evidence="1">
    <location>
        <begin position="43"/>
        <end position="63"/>
    </location>
</feature>
<evidence type="ECO:0000259" key="3">
    <source>
        <dbReference type="PROSITE" id="PS50835"/>
    </source>
</evidence>
<sequence>MMCMTLDHRRLLRGPLKKKPREYEEVDIVKDGTTEVKTDKVKLPSNVQEPPPRAPHSYEEVELPGPEDCTTDDMIIGSPSSISLSVCAMLGIYVCAKVDGWGGGLYIRLVVGSKVDVRSMGQYKRPSVCSKSVCNEVDGWSWSQFTCPPVCAKMGGASINVCLSACLCQCGFVELERAWSVIPCDDGSGTGTPPVSSHNEFGELTLFQPAFVGGNVTFRLTPSVPITAVTWQCLIPGNPVIQNFNTDEVAVRKVGETFLLVIKDVDKSLNGTYVFATFLHHENISLVAELNLREALGCGELNLLSDEPFVVGDVVRFGYFPSPEVIRGNYAMEMIKSTNLLKIPTPLNRLKLQLEGNEYKAVLLNVSMADSGVYRIQCVDGFSTNFSNPIMLIIEVPPEDPPKLQSTSVLKGETIDITCTSPVARPAPQLEIIHHRVFTCRTRYLCACAKKWLSPAVLLLLTMCAHCTGKKPTVYIKETRPVPHYNIVYLNCLSVGYPDSNITWEMVDPLNGNTVEVLDMCDTPTCTLKIVSSSIDLVYNCVAQNEFGRANKTTRIVVSQENDGNIEDVASKHAFPVWIVATVVASVVFGFLVILLIYCCVKRRNRTGTAQVQHEDNQLQPPYTNSIIEGEENTYNEVDDERVAMQQLPSTYGSETGSEYIRHKRDTTSNQYDTIQETTYMSRNVSMSETPCPQLPKSPEGSSSQPRTSEDYLHVVYQPMSPVQGK</sequence>
<feature type="domain" description="Ig-like" evidence="3">
    <location>
        <begin position="455"/>
        <end position="559"/>
    </location>
</feature>
<evidence type="ECO:0000256" key="1">
    <source>
        <dbReference type="SAM" id="MobiDB-lite"/>
    </source>
</evidence>